<evidence type="ECO:0000256" key="15">
    <source>
        <dbReference type="RuleBase" id="RU003357"/>
    </source>
</evidence>
<dbReference type="InterPro" id="IPR037066">
    <property type="entry name" value="Plug_dom_sf"/>
</dbReference>
<dbReference type="SUPFAM" id="SSF56935">
    <property type="entry name" value="Porins"/>
    <property type="match status" value="1"/>
</dbReference>
<comment type="caution">
    <text evidence="19">The sequence shown here is derived from an EMBL/GenBank/DDBJ whole genome shotgun (WGS) entry which is preliminary data.</text>
</comment>
<keyword evidence="10 15" id="KW-0798">TonB box</keyword>
<dbReference type="InterPro" id="IPR012910">
    <property type="entry name" value="Plug_dom"/>
</dbReference>
<keyword evidence="7 16" id="KW-0732">Signal</keyword>
<proteinExistence type="inferred from homology"/>
<evidence type="ECO:0000259" key="17">
    <source>
        <dbReference type="Pfam" id="PF00593"/>
    </source>
</evidence>
<evidence type="ECO:0000256" key="8">
    <source>
        <dbReference type="ARBA" id="ARBA00023004"/>
    </source>
</evidence>
<evidence type="ECO:0000313" key="19">
    <source>
        <dbReference type="EMBL" id="PIM55021.1"/>
    </source>
</evidence>
<reference evidence="19 20" key="1">
    <citation type="submission" date="2017-11" db="EMBL/GenBank/DDBJ databases">
        <title>Draft genome sequence of Mitsuaria sp. HWN-4.</title>
        <authorList>
            <person name="Gundlapally S.R."/>
        </authorList>
    </citation>
    <scope>NUCLEOTIDE SEQUENCE [LARGE SCALE GENOMIC DNA]</scope>
    <source>
        <strain evidence="19 20">HWN-4</strain>
    </source>
</reference>
<evidence type="ECO:0000259" key="18">
    <source>
        <dbReference type="Pfam" id="PF07715"/>
    </source>
</evidence>
<dbReference type="GO" id="GO:0015891">
    <property type="term" value="P:siderophore transport"/>
    <property type="evidence" value="ECO:0007669"/>
    <property type="project" value="InterPro"/>
</dbReference>
<comment type="subcellular location">
    <subcellularLocation>
        <location evidence="1 14">Cell outer membrane</location>
        <topology evidence="1 14">Multi-pass membrane protein</topology>
    </subcellularLocation>
</comment>
<name>A0A2G9CF13_9BURK</name>
<keyword evidence="20" id="KW-1185">Reference proteome</keyword>
<evidence type="ECO:0000256" key="9">
    <source>
        <dbReference type="ARBA" id="ARBA00023065"/>
    </source>
</evidence>
<feature type="domain" description="TonB-dependent receptor-like beta-barrel" evidence="17">
    <location>
        <begin position="283"/>
        <end position="703"/>
    </location>
</feature>
<evidence type="ECO:0000256" key="6">
    <source>
        <dbReference type="ARBA" id="ARBA00022692"/>
    </source>
</evidence>
<dbReference type="PROSITE" id="PS52016">
    <property type="entry name" value="TONB_DEPENDENT_REC_3"/>
    <property type="match status" value="1"/>
</dbReference>
<dbReference type="AlphaFoldDB" id="A0A2G9CF13"/>
<comment type="similarity">
    <text evidence="2 14 15">Belongs to the TonB-dependent receptor family.</text>
</comment>
<protein>
    <submittedName>
        <fullName evidence="19">TonB-dependent siderophore receptor</fullName>
    </submittedName>
</protein>
<keyword evidence="12 19" id="KW-0675">Receptor</keyword>
<evidence type="ECO:0000256" key="13">
    <source>
        <dbReference type="ARBA" id="ARBA00023237"/>
    </source>
</evidence>
<dbReference type="PANTHER" id="PTHR32552">
    <property type="entry name" value="FERRICHROME IRON RECEPTOR-RELATED"/>
    <property type="match status" value="1"/>
</dbReference>
<dbReference type="InterPro" id="IPR039426">
    <property type="entry name" value="TonB-dep_rcpt-like"/>
</dbReference>
<dbReference type="EMBL" id="PEOG01000006">
    <property type="protein sequence ID" value="PIM55021.1"/>
    <property type="molecule type" value="Genomic_DNA"/>
</dbReference>
<dbReference type="Pfam" id="PF00593">
    <property type="entry name" value="TonB_dep_Rec_b-barrel"/>
    <property type="match status" value="1"/>
</dbReference>
<dbReference type="Gene3D" id="2.170.130.10">
    <property type="entry name" value="TonB-dependent receptor, plug domain"/>
    <property type="match status" value="1"/>
</dbReference>
<evidence type="ECO:0000256" key="3">
    <source>
        <dbReference type="ARBA" id="ARBA00022448"/>
    </source>
</evidence>
<feature type="domain" description="TonB-dependent receptor plug" evidence="18">
    <location>
        <begin position="100"/>
        <end position="198"/>
    </location>
</feature>
<accession>A0A2G9CF13</accession>
<keyword evidence="13 14" id="KW-0998">Cell outer membrane</keyword>
<evidence type="ECO:0000256" key="5">
    <source>
        <dbReference type="ARBA" id="ARBA00022496"/>
    </source>
</evidence>
<evidence type="ECO:0000256" key="12">
    <source>
        <dbReference type="ARBA" id="ARBA00023170"/>
    </source>
</evidence>
<evidence type="ECO:0000256" key="1">
    <source>
        <dbReference type="ARBA" id="ARBA00004571"/>
    </source>
</evidence>
<dbReference type="GO" id="GO:0015344">
    <property type="term" value="F:siderophore uptake transmembrane transporter activity"/>
    <property type="evidence" value="ECO:0007669"/>
    <property type="project" value="TreeGrafter"/>
</dbReference>
<sequence length="734" mass="79518">MSFRLHRPSALPPLGAPTLRPVALAVLAALSAPGLTAFAQAQAQPVPATAAPAAPDTSSDAASDAEPRRMDSVVIYGSVQRDTGFAPTQGITAGKAAMRLLETPRSMSVVTREVMDSRQITNLQQALQTVPGVSPVNFGRRGFDDINIRGFRSTESILIDGLVQSPGMWTRLTSYAYERFEVLKGASSILYGQVQPGGLVNAVSKRPEAVRRLDAGLDLGSFNSRTLSADINEPLSANGRTALRITAQTSDGDDATDQVWRKDRWVSPSLSIDFGRDTDFVIFTSYSHSKWIRQQGTTPYGTLLPNPNGTVDRRMFTGDTAFGGYDVEQKTLGYSLEHRFGPALTLRQGVRYEEESGTGNFVALQALQANRRLQNRSATRQYLDYDLLATDTSLLYRVDTGPVAHQLVVGLDARRGHSRQGSRACTIAPLDLFNPQYGMPATCPANLTAFAPSTLTVAGLYLQDQMKFGAGWTALLGVRRDHSRERLEDRIRNTQSLKTDAATVGSAGLVKEFLPGWSTYLSWSESFLPVSGQDFNGQAFVPETGKQYEWGLKHESADGRLTGSLAVFDLKRRNVTTSDPVNTGFSVQTGEQQSRGVELEIGARLKDGLSLTAGYAYTDARVTRDNNAAILGKPINLQPLHAATLWALYKPAALPNWTLGLGGRAVSEQRGSLPFTLPGYAVLDASVGYSGPGWRVNAGLKNLLDKDYFDGAINANVVSPALGRTWTLSLQLSY</sequence>
<feature type="chain" id="PRO_5013816023" evidence="16">
    <location>
        <begin position="44"/>
        <end position="734"/>
    </location>
</feature>
<dbReference type="InterPro" id="IPR010105">
    <property type="entry name" value="TonB_sidphr_rcpt"/>
</dbReference>
<evidence type="ECO:0000256" key="7">
    <source>
        <dbReference type="ARBA" id="ARBA00022729"/>
    </source>
</evidence>
<keyword evidence="8" id="KW-0408">Iron</keyword>
<dbReference type="CDD" id="cd01347">
    <property type="entry name" value="ligand_gated_channel"/>
    <property type="match status" value="1"/>
</dbReference>
<evidence type="ECO:0000313" key="20">
    <source>
        <dbReference type="Proteomes" id="UP000231501"/>
    </source>
</evidence>
<keyword evidence="6 14" id="KW-0812">Transmembrane</keyword>
<dbReference type="OrthoDB" id="127311at2"/>
<evidence type="ECO:0000256" key="10">
    <source>
        <dbReference type="ARBA" id="ARBA00023077"/>
    </source>
</evidence>
<feature type="signal peptide" evidence="16">
    <location>
        <begin position="1"/>
        <end position="43"/>
    </location>
</feature>
<keyword evidence="3 14" id="KW-0813">Transport</keyword>
<dbReference type="Pfam" id="PF07715">
    <property type="entry name" value="Plug"/>
    <property type="match status" value="1"/>
</dbReference>
<dbReference type="InterPro" id="IPR000531">
    <property type="entry name" value="Beta-barrel_TonB"/>
</dbReference>
<evidence type="ECO:0000256" key="4">
    <source>
        <dbReference type="ARBA" id="ARBA00022452"/>
    </source>
</evidence>
<keyword evidence="11 14" id="KW-0472">Membrane</keyword>
<dbReference type="InterPro" id="IPR036942">
    <property type="entry name" value="Beta-barrel_TonB_sf"/>
</dbReference>
<keyword evidence="5" id="KW-0410">Iron transport</keyword>
<evidence type="ECO:0000256" key="2">
    <source>
        <dbReference type="ARBA" id="ARBA00009810"/>
    </source>
</evidence>
<gene>
    <name evidence="19" type="ORF">CS062_02155</name>
</gene>
<dbReference type="PANTHER" id="PTHR32552:SF68">
    <property type="entry name" value="FERRICHROME OUTER MEMBRANE TRANSPORTER_PHAGE RECEPTOR"/>
    <property type="match status" value="1"/>
</dbReference>
<dbReference type="Proteomes" id="UP000231501">
    <property type="component" value="Unassembled WGS sequence"/>
</dbReference>
<evidence type="ECO:0000256" key="16">
    <source>
        <dbReference type="SAM" id="SignalP"/>
    </source>
</evidence>
<dbReference type="RefSeq" id="WP_099859817.1">
    <property type="nucleotide sequence ID" value="NZ_PEOG01000006.1"/>
</dbReference>
<keyword evidence="9" id="KW-0406">Ion transport</keyword>
<dbReference type="GO" id="GO:0009279">
    <property type="term" value="C:cell outer membrane"/>
    <property type="evidence" value="ECO:0007669"/>
    <property type="project" value="UniProtKB-SubCell"/>
</dbReference>
<keyword evidence="4 14" id="KW-1134">Transmembrane beta strand</keyword>
<dbReference type="GO" id="GO:0038023">
    <property type="term" value="F:signaling receptor activity"/>
    <property type="evidence" value="ECO:0007669"/>
    <property type="project" value="InterPro"/>
</dbReference>
<organism evidence="19 20">
    <name type="scientific">Roseateles chitinivorans</name>
    <dbReference type="NCBI Taxonomy" id="2917965"/>
    <lineage>
        <taxon>Bacteria</taxon>
        <taxon>Pseudomonadati</taxon>
        <taxon>Pseudomonadota</taxon>
        <taxon>Betaproteobacteria</taxon>
        <taxon>Burkholderiales</taxon>
        <taxon>Sphaerotilaceae</taxon>
        <taxon>Roseateles</taxon>
    </lineage>
</organism>
<evidence type="ECO:0000256" key="11">
    <source>
        <dbReference type="ARBA" id="ARBA00023136"/>
    </source>
</evidence>
<dbReference type="NCBIfam" id="TIGR01783">
    <property type="entry name" value="TonB-siderophor"/>
    <property type="match status" value="1"/>
</dbReference>
<dbReference type="Gene3D" id="2.40.170.20">
    <property type="entry name" value="TonB-dependent receptor, beta-barrel domain"/>
    <property type="match status" value="1"/>
</dbReference>
<evidence type="ECO:0000256" key="14">
    <source>
        <dbReference type="PROSITE-ProRule" id="PRU01360"/>
    </source>
</evidence>